<dbReference type="PANTHER" id="PTHR37023">
    <property type="entry name" value="TRANSPOSASE"/>
    <property type="match status" value="1"/>
</dbReference>
<dbReference type="InterPro" id="IPR026889">
    <property type="entry name" value="Zn_Tnp"/>
</dbReference>
<organism evidence="3 4">
    <name type="scientific">Octadecabacter arcticus 238</name>
    <dbReference type="NCBI Taxonomy" id="391616"/>
    <lineage>
        <taxon>Bacteria</taxon>
        <taxon>Pseudomonadati</taxon>
        <taxon>Pseudomonadota</taxon>
        <taxon>Alphaproteobacteria</taxon>
        <taxon>Rhodobacterales</taxon>
        <taxon>Roseobacteraceae</taxon>
        <taxon>Octadecabacter</taxon>
    </lineage>
</organism>
<dbReference type="GO" id="GO:0003677">
    <property type="term" value="F:DNA binding"/>
    <property type="evidence" value="ECO:0007669"/>
    <property type="project" value="InterPro"/>
</dbReference>
<feature type="domain" description="Transposase zinc-binding" evidence="2">
    <location>
        <begin position="11"/>
        <end position="102"/>
    </location>
</feature>
<dbReference type="NCBIfam" id="NF033538">
    <property type="entry name" value="transpos_IS91"/>
    <property type="match status" value="1"/>
</dbReference>
<evidence type="ECO:0000313" key="3">
    <source>
        <dbReference type="EMBL" id="AGI74651.1"/>
    </source>
</evidence>
<dbReference type="AlphaFoldDB" id="M9RVW2"/>
<dbReference type="InterPro" id="IPR054832">
    <property type="entry name" value="transpos_IS91"/>
</dbReference>
<proteinExistence type="predicted"/>
<dbReference type="Pfam" id="PF04986">
    <property type="entry name" value="Y2_Tnp"/>
    <property type="match status" value="1"/>
</dbReference>
<dbReference type="Pfam" id="PF14319">
    <property type="entry name" value="Zn_Tnp_IS91"/>
    <property type="match status" value="1"/>
</dbReference>
<evidence type="ECO:0000259" key="2">
    <source>
        <dbReference type="Pfam" id="PF14319"/>
    </source>
</evidence>
<accession>M9RVW2</accession>
<name>M9RVW2_9RHOB</name>
<keyword evidence="4" id="KW-1185">Reference proteome</keyword>
<sequence length="364" mass="41003">MPSRSLEVADIFRDHGAAWRAANAGHISLNQFKVMSAIERCRTAALGGHVARCADCAHEHIAYNSCRNRHCPKCQAGAAKIWLAAREAELLPVRYFHLVFTLPKQIADIAYQNKREIYNLLMRASADTVVRIAADPKHLGAKVGITSVLHTWGSAMTHHPHVHMIVPGGGLSTDGSKWIACRKNFFLSVHVLSRLYRRLILEGLAKLHMVGKLQFFGDLTNFADRNAFNDFLKPLIQIDWVVYAKEPFAGPKAVLAYLSRYTHRIAISNSRLIRFDAQNVTFRAKDYRLKGAGRHTTMTLATSEFIRRFLIHVLPRGQHRIRHYGVCQRCCPPISCSVSDFRGADFVFWVQPDGSCWLPVSGFS</sequence>
<dbReference type="GO" id="GO:0004803">
    <property type="term" value="F:transposase activity"/>
    <property type="evidence" value="ECO:0007669"/>
    <property type="project" value="InterPro"/>
</dbReference>
<dbReference type="GO" id="GO:0006313">
    <property type="term" value="P:DNA transposition"/>
    <property type="evidence" value="ECO:0007669"/>
    <property type="project" value="InterPro"/>
</dbReference>
<dbReference type="KEGG" id="oar:OA238_c48230"/>
<evidence type="ECO:0000313" key="4">
    <source>
        <dbReference type="Proteomes" id="UP000004688"/>
    </source>
</evidence>
<reference evidence="3 4" key="1">
    <citation type="journal article" date="2013" name="PLoS ONE">
        <title>Poles Apart: Arctic and Antarctic Octadecabacter strains Share High Genome Plasticity and a New Type of Xanthorhodopsin.</title>
        <authorList>
            <person name="Vollmers J."/>
            <person name="Voget S."/>
            <person name="Dietrich S."/>
            <person name="Gollnow K."/>
            <person name="Smits M."/>
            <person name="Meyer K."/>
            <person name="Brinkhoff T."/>
            <person name="Simon M."/>
            <person name="Daniel R."/>
        </authorList>
    </citation>
    <scope>NUCLEOTIDE SEQUENCE [LARGE SCALE GENOMIC DNA]</scope>
    <source>
        <strain evidence="3 4">238</strain>
    </source>
</reference>
<dbReference type="eggNOG" id="COG0517">
    <property type="taxonomic scope" value="Bacteria"/>
</dbReference>
<dbReference type="HOGENOM" id="CLU_038153_1_0_5"/>
<dbReference type="Proteomes" id="UP000004688">
    <property type="component" value="Chromosome"/>
</dbReference>
<protein>
    <submittedName>
        <fullName evidence="3">IS91 family transposase</fullName>
    </submittedName>
</protein>
<gene>
    <name evidence="3" type="ORF">OA238_c48230</name>
</gene>
<dbReference type="eggNOG" id="COG2801">
    <property type="taxonomic scope" value="Bacteria"/>
</dbReference>
<feature type="domain" description="Transposase IS801/IS1294" evidence="1">
    <location>
        <begin position="144"/>
        <end position="330"/>
    </location>
</feature>
<dbReference type="EMBL" id="CP003742">
    <property type="protein sequence ID" value="AGI74651.1"/>
    <property type="molecule type" value="Genomic_DNA"/>
</dbReference>
<dbReference type="STRING" id="391616.OA238_c48230"/>
<evidence type="ECO:0000259" key="1">
    <source>
        <dbReference type="Pfam" id="PF04986"/>
    </source>
</evidence>
<dbReference type="PANTHER" id="PTHR37023:SF1">
    <property type="entry name" value="ISSOD25 TRANSPOSASE TNPA_ISSOD25"/>
    <property type="match status" value="1"/>
</dbReference>
<dbReference type="InterPro" id="IPR007069">
    <property type="entry name" value="Transposase_32"/>
</dbReference>